<keyword evidence="9" id="KW-0137">Centromere</keyword>
<evidence type="ECO:0000256" key="9">
    <source>
        <dbReference type="ARBA" id="ARBA00023328"/>
    </source>
</evidence>
<reference evidence="11" key="1">
    <citation type="journal article" date="2020" name="Stud. Mycol.">
        <title>101 Dothideomycetes genomes: a test case for predicting lifestyles and emergence of pathogens.</title>
        <authorList>
            <person name="Haridas S."/>
            <person name="Albert R."/>
            <person name="Binder M."/>
            <person name="Bloem J."/>
            <person name="Labutti K."/>
            <person name="Salamov A."/>
            <person name="Andreopoulos B."/>
            <person name="Baker S."/>
            <person name="Barry K."/>
            <person name="Bills G."/>
            <person name="Bluhm B."/>
            <person name="Cannon C."/>
            <person name="Castanera R."/>
            <person name="Culley D."/>
            <person name="Daum C."/>
            <person name="Ezra D."/>
            <person name="Gonzalez J."/>
            <person name="Henrissat B."/>
            <person name="Kuo A."/>
            <person name="Liang C."/>
            <person name="Lipzen A."/>
            <person name="Lutzoni F."/>
            <person name="Magnuson J."/>
            <person name="Mondo S."/>
            <person name="Nolan M."/>
            <person name="Ohm R."/>
            <person name="Pangilinan J."/>
            <person name="Park H.-J."/>
            <person name="Ramirez L."/>
            <person name="Alfaro M."/>
            <person name="Sun H."/>
            <person name="Tritt A."/>
            <person name="Yoshinaga Y."/>
            <person name="Zwiers L.-H."/>
            <person name="Turgeon B."/>
            <person name="Goodwin S."/>
            <person name="Spatafora J."/>
            <person name="Crous P."/>
            <person name="Grigoriev I."/>
        </authorList>
    </citation>
    <scope>NUCLEOTIDE SEQUENCE</scope>
    <source>
        <strain evidence="11">ATCC 16933</strain>
    </source>
</reference>
<evidence type="ECO:0000256" key="10">
    <source>
        <dbReference type="SAM" id="MobiDB-lite"/>
    </source>
</evidence>
<feature type="region of interest" description="Disordered" evidence="10">
    <location>
        <begin position="1"/>
        <end position="33"/>
    </location>
</feature>
<dbReference type="Pfam" id="PF03980">
    <property type="entry name" value="Nnf1"/>
    <property type="match status" value="1"/>
</dbReference>
<keyword evidence="6" id="KW-0995">Kinetochore</keyword>
<organism evidence="11 12">
    <name type="scientific">Lineolata rhizophorae</name>
    <dbReference type="NCBI Taxonomy" id="578093"/>
    <lineage>
        <taxon>Eukaryota</taxon>
        <taxon>Fungi</taxon>
        <taxon>Dikarya</taxon>
        <taxon>Ascomycota</taxon>
        <taxon>Pezizomycotina</taxon>
        <taxon>Dothideomycetes</taxon>
        <taxon>Dothideomycetes incertae sedis</taxon>
        <taxon>Lineolatales</taxon>
        <taxon>Lineolataceae</taxon>
        <taxon>Lineolata</taxon>
    </lineage>
</organism>
<proteinExistence type="predicted"/>
<keyword evidence="7" id="KW-0539">Nucleus</keyword>
<evidence type="ECO:0000313" key="11">
    <source>
        <dbReference type="EMBL" id="KAF2461271.1"/>
    </source>
</evidence>
<evidence type="ECO:0000313" key="12">
    <source>
        <dbReference type="Proteomes" id="UP000799766"/>
    </source>
</evidence>
<dbReference type="GO" id="GO:0051301">
    <property type="term" value="P:cell division"/>
    <property type="evidence" value="ECO:0007669"/>
    <property type="project" value="UniProtKB-KW"/>
</dbReference>
<feature type="compositionally biased region" description="Low complexity" evidence="10">
    <location>
        <begin position="1"/>
        <end position="18"/>
    </location>
</feature>
<comment type="subcellular location">
    <subcellularLocation>
        <location evidence="2">Chromosome</location>
        <location evidence="2">Centromere</location>
        <location evidence="2">Kinetochore</location>
    </subcellularLocation>
    <subcellularLocation>
        <location evidence="1">Nucleus</location>
    </subcellularLocation>
</comment>
<keyword evidence="12" id="KW-1185">Reference proteome</keyword>
<evidence type="ECO:0000256" key="5">
    <source>
        <dbReference type="ARBA" id="ARBA00022776"/>
    </source>
</evidence>
<accession>A0A6A6PBB3</accession>
<dbReference type="PANTHER" id="PTHR15459">
    <property type="entry name" value="POLYAMINE-MODULATED FACTOR 1"/>
    <property type="match status" value="1"/>
</dbReference>
<dbReference type="OrthoDB" id="18453at2759"/>
<keyword evidence="8" id="KW-0131">Cell cycle</keyword>
<dbReference type="EMBL" id="MU001671">
    <property type="protein sequence ID" value="KAF2461271.1"/>
    <property type="molecule type" value="Genomic_DNA"/>
</dbReference>
<evidence type="ECO:0000256" key="2">
    <source>
        <dbReference type="ARBA" id="ARBA00004629"/>
    </source>
</evidence>
<dbReference type="GO" id="GO:0000444">
    <property type="term" value="C:MIS12/MIND type complex"/>
    <property type="evidence" value="ECO:0007669"/>
    <property type="project" value="InterPro"/>
</dbReference>
<keyword evidence="3" id="KW-0158">Chromosome</keyword>
<dbReference type="AlphaFoldDB" id="A0A6A6PBB3"/>
<evidence type="ECO:0000256" key="3">
    <source>
        <dbReference type="ARBA" id="ARBA00022454"/>
    </source>
</evidence>
<protein>
    <submittedName>
        <fullName evidence="11">Nnf1-domain-containing protein</fullName>
    </submittedName>
</protein>
<gene>
    <name evidence="11" type="ORF">BDY21DRAFT_278646</name>
</gene>
<dbReference type="PANTHER" id="PTHR15459:SF3">
    <property type="entry name" value="POLYAMINE-MODULATED FACTOR 1"/>
    <property type="match status" value="1"/>
</dbReference>
<evidence type="ECO:0000256" key="1">
    <source>
        <dbReference type="ARBA" id="ARBA00004123"/>
    </source>
</evidence>
<dbReference type="Proteomes" id="UP000799766">
    <property type="component" value="Unassembled WGS sequence"/>
</dbReference>
<keyword evidence="5" id="KW-0498">Mitosis</keyword>
<sequence>MATDDGAPTAPHAAAPSRSPTPPPPQHQTQGPRATALHNAFHGALSATLKRCGYGSFAACFPTAAERAPEALEAFWRSFVGRLEEVCAGQFAELVAERGVVEGLNGLDGLVEGARRRRKEVEEARGMGEGLAKQGGEGGTPIIPHTLPPATLAAAHLAPFLAAQQATLSTRLGSVQQSNADLFATVKAQRAELEDLVAGLEKVVGDLEGGVKMLSEGGDGKGGGVEGLGDEVWGVEKDLAEAAAKRE</sequence>
<evidence type="ECO:0000256" key="7">
    <source>
        <dbReference type="ARBA" id="ARBA00023242"/>
    </source>
</evidence>
<evidence type="ECO:0000256" key="6">
    <source>
        <dbReference type="ARBA" id="ARBA00022838"/>
    </source>
</evidence>
<evidence type="ECO:0000256" key="8">
    <source>
        <dbReference type="ARBA" id="ARBA00023306"/>
    </source>
</evidence>
<keyword evidence="4" id="KW-0132">Cell division</keyword>
<evidence type="ECO:0000256" key="4">
    <source>
        <dbReference type="ARBA" id="ARBA00022618"/>
    </source>
</evidence>
<dbReference type="GO" id="GO:0005634">
    <property type="term" value="C:nucleus"/>
    <property type="evidence" value="ECO:0007669"/>
    <property type="project" value="UniProtKB-SubCell"/>
</dbReference>
<dbReference type="GO" id="GO:0007059">
    <property type="term" value="P:chromosome segregation"/>
    <property type="evidence" value="ECO:0007669"/>
    <property type="project" value="TreeGrafter"/>
</dbReference>
<dbReference type="InterPro" id="IPR007128">
    <property type="entry name" value="PMF1/Nnf1"/>
</dbReference>
<name>A0A6A6PBB3_9PEZI</name>